<dbReference type="EMBL" id="GL378390">
    <property type="protein sequence ID" value="EFJ41792.1"/>
    <property type="molecule type" value="Genomic_DNA"/>
</dbReference>
<proteinExistence type="predicted"/>
<feature type="region of interest" description="Disordered" evidence="7">
    <location>
        <begin position="145"/>
        <end position="174"/>
    </location>
</feature>
<evidence type="ECO:0000256" key="1">
    <source>
        <dbReference type="ARBA" id="ARBA00004127"/>
    </source>
</evidence>
<comment type="subcellular location">
    <subcellularLocation>
        <location evidence="1">Endomembrane system</location>
        <topology evidence="1">Multi-pass membrane protein</topology>
    </subcellularLocation>
</comment>
<keyword evidence="3 8" id="KW-0812">Transmembrane</keyword>
<name>D8UEM4_VOLCA</name>
<feature type="transmembrane region" description="Helical" evidence="8">
    <location>
        <begin position="257"/>
        <end position="280"/>
    </location>
</feature>
<dbReference type="InterPro" id="IPR044849">
    <property type="entry name" value="CASTOR/POLLUX/SYM8-like"/>
</dbReference>
<feature type="region of interest" description="Disordered" evidence="7">
    <location>
        <begin position="211"/>
        <end position="249"/>
    </location>
</feature>
<dbReference type="Proteomes" id="UP000001058">
    <property type="component" value="Unassembled WGS sequence"/>
</dbReference>
<evidence type="ECO:0000256" key="6">
    <source>
        <dbReference type="ARBA" id="ARBA00023136"/>
    </source>
</evidence>
<feature type="compositionally biased region" description="Basic residues" evidence="7">
    <location>
        <begin position="59"/>
        <end position="69"/>
    </location>
</feature>
<evidence type="ECO:0000256" key="8">
    <source>
        <dbReference type="SAM" id="Phobius"/>
    </source>
</evidence>
<protein>
    <recommendedName>
        <fullName evidence="9">CASTOR/POLLUX/SYM8 ion channel conserved domain-containing protein</fullName>
    </recommendedName>
</protein>
<feature type="compositionally biased region" description="Low complexity" evidence="7">
    <location>
        <begin position="1137"/>
        <end position="1148"/>
    </location>
</feature>
<feature type="transmembrane region" description="Helical" evidence="8">
    <location>
        <begin position="357"/>
        <end position="378"/>
    </location>
</feature>
<feature type="region of interest" description="Disordered" evidence="7">
    <location>
        <begin position="1121"/>
        <end position="1190"/>
    </location>
</feature>
<dbReference type="GO" id="GO:0006811">
    <property type="term" value="P:monoatomic ion transport"/>
    <property type="evidence" value="ECO:0007669"/>
    <property type="project" value="UniProtKB-KW"/>
</dbReference>
<evidence type="ECO:0000256" key="7">
    <source>
        <dbReference type="SAM" id="MobiDB-lite"/>
    </source>
</evidence>
<dbReference type="InterPro" id="IPR010420">
    <property type="entry name" value="CASTOR/POLLUX/SYM8_dom"/>
</dbReference>
<evidence type="ECO:0000259" key="9">
    <source>
        <dbReference type="Pfam" id="PF06241"/>
    </source>
</evidence>
<keyword evidence="11" id="KW-1185">Reference proteome</keyword>
<evidence type="ECO:0000256" key="2">
    <source>
        <dbReference type="ARBA" id="ARBA00022448"/>
    </source>
</evidence>
<evidence type="ECO:0000256" key="3">
    <source>
        <dbReference type="ARBA" id="ARBA00022692"/>
    </source>
</evidence>
<feature type="region of interest" description="Disordered" evidence="7">
    <location>
        <begin position="990"/>
        <end position="1014"/>
    </location>
</feature>
<dbReference type="PANTHER" id="PTHR31563">
    <property type="entry name" value="ION CHANNEL POLLUX-RELATED"/>
    <property type="match status" value="1"/>
</dbReference>
<evidence type="ECO:0000256" key="4">
    <source>
        <dbReference type="ARBA" id="ARBA00022989"/>
    </source>
</evidence>
<feature type="region of interest" description="Disordered" evidence="7">
    <location>
        <begin position="1317"/>
        <end position="1337"/>
    </location>
</feature>
<dbReference type="KEGG" id="vcn:VOLCADRAFT_98169"/>
<dbReference type="PANTHER" id="PTHR31563:SF10">
    <property type="entry name" value="ION CHANNEL POLLUX-RELATED"/>
    <property type="match status" value="1"/>
</dbReference>
<dbReference type="Gene3D" id="3.40.50.720">
    <property type="entry name" value="NAD(P)-binding Rossmann-like Domain"/>
    <property type="match status" value="1"/>
</dbReference>
<dbReference type="RefSeq" id="XP_002957138.1">
    <property type="nucleotide sequence ID" value="XM_002957092.1"/>
</dbReference>
<dbReference type="InParanoid" id="D8UEM4"/>
<evidence type="ECO:0000256" key="5">
    <source>
        <dbReference type="ARBA" id="ARBA00023065"/>
    </source>
</evidence>
<dbReference type="GeneID" id="9620628"/>
<reference evidence="10 11" key="1">
    <citation type="journal article" date="2010" name="Science">
        <title>Genomic analysis of organismal complexity in the multicellular green alga Volvox carteri.</title>
        <authorList>
            <person name="Prochnik S.E."/>
            <person name="Umen J."/>
            <person name="Nedelcu A.M."/>
            <person name="Hallmann A."/>
            <person name="Miller S.M."/>
            <person name="Nishii I."/>
            <person name="Ferris P."/>
            <person name="Kuo A."/>
            <person name="Mitros T."/>
            <person name="Fritz-Laylin L.K."/>
            <person name="Hellsten U."/>
            <person name="Chapman J."/>
            <person name="Simakov O."/>
            <person name="Rensing S.A."/>
            <person name="Terry A."/>
            <person name="Pangilinan J."/>
            <person name="Kapitonov V."/>
            <person name="Jurka J."/>
            <person name="Salamov A."/>
            <person name="Shapiro H."/>
            <person name="Schmutz J."/>
            <person name="Grimwood J."/>
            <person name="Lindquist E."/>
            <person name="Lucas S."/>
            <person name="Grigoriev I.V."/>
            <person name="Schmitt R."/>
            <person name="Kirk D."/>
            <person name="Rokhsar D.S."/>
        </authorList>
    </citation>
    <scope>NUCLEOTIDE SEQUENCE [LARGE SCALE GENOMIC DNA]</scope>
    <source>
        <strain evidence="11">f. Nagariensis / Eve</strain>
    </source>
</reference>
<feature type="compositionally biased region" description="Gly residues" evidence="7">
    <location>
        <begin position="1122"/>
        <end position="1136"/>
    </location>
</feature>
<feature type="domain" description="CASTOR/POLLUX/SYM8 ion channel conserved" evidence="9">
    <location>
        <begin position="672"/>
        <end position="737"/>
    </location>
</feature>
<organism evidence="11">
    <name type="scientific">Volvox carteri f. nagariensis</name>
    <dbReference type="NCBI Taxonomy" id="3068"/>
    <lineage>
        <taxon>Eukaryota</taxon>
        <taxon>Viridiplantae</taxon>
        <taxon>Chlorophyta</taxon>
        <taxon>core chlorophytes</taxon>
        <taxon>Chlorophyceae</taxon>
        <taxon>CS clade</taxon>
        <taxon>Chlamydomonadales</taxon>
        <taxon>Volvocaceae</taxon>
        <taxon>Volvox</taxon>
    </lineage>
</organism>
<feature type="compositionally biased region" description="Gly residues" evidence="7">
    <location>
        <begin position="153"/>
        <end position="169"/>
    </location>
</feature>
<dbReference type="Pfam" id="PF06241">
    <property type="entry name" value="Castor_Poll_mid"/>
    <property type="match status" value="1"/>
</dbReference>
<gene>
    <name evidence="10" type="ORF">VOLCADRAFT_98169</name>
</gene>
<evidence type="ECO:0000313" key="10">
    <source>
        <dbReference type="EMBL" id="EFJ41792.1"/>
    </source>
</evidence>
<dbReference type="GO" id="GO:0012505">
    <property type="term" value="C:endomembrane system"/>
    <property type="evidence" value="ECO:0007669"/>
    <property type="project" value="UniProtKB-SubCell"/>
</dbReference>
<keyword evidence="5" id="KW-0406">Ion transport</keyword>
<dbReference type="eggNOG" id="ENOG502QU6W">
    <property type="taxonomic scope" value="Eukaryota"/>
</dbReference>
<dbReference type="OrthoDB" id="548744at2759"/>
<accession>D8UEM4</accession>
<sequence length="1396" mass="145279">MELPCYTFARLKPLRKHFWCSKSSFEPKPGGKYVTNIFLAVSNRGDSNSSDGSNGSSGKSKHSKAKNPGRSRAVVELPEVFYRFTDASGNSASVIEKDGTVTRISIVVPTVINPLASFEERDIDPTSSEPVVPISILAPSRAAPASVLKTRDGGGGGGDIGGVSGGDGASSGSQGTVYGSTAANVLGSGDATAGMDGNVTIGEGTAAAAAGPYPDGSGGDADDAAAAASDSAATDRRNTTSTDSTDAEDSELLWDPALLGALALAAAAVSVGVFAAMAAAADAAAASAAAAAAALAAPPAPAPVKWVQLNPVPGMAPATAAAVQWYLLTWTEFCNGFMEPLSRAFQKWSYAALPVKIAVVLVSSFPLVLVFGVLYYLAVGGRPAGQSFTEALIKIHCILNRMPGTNMVRENNAVSFLVVNAAFFTGLFTFAIFLGIVSDEVKTTFRSIKTGDYPVRVRDHVLVLNWSHHTIPLLRQYDLARQYAGNDAFFRRPLVLLSDTPKQDMDNEIAERLKSNSLEVVTRSGSPAMLRDLSTVAAASAHTIIVLHPGGAASHASAEAAKASTAMALAALTASEAAAAATRGKELAAAQQLTCVGGDLPGFISQPFQALSSSLGLTRHPTHGSVGQRLPRVLFQMPDEVVVAQDPVSSFTKSSPANISGTMQALSITDASVIDRFTCQAAVQPGMLRIWASVLQHGPHSIKALMVPVPAQLVGSTFGKARCQYADAVLIGIMRANGTNGNAINGTASSNGGGGTAAAATCFTTTDGGSAGDAAAADAASYSLHMDVRDLDGWELAVGDVLVMFVPARVAGVPQASTATAALFPPAAAAAAERIRRHVGYNAPPKRVIMAGYRWQDVADVAAAFSDSAPDGSQVTFILPHLPSEGEGEGGGSPELPGFSGSCRIRYVDARGPMISLRALHEAGIKTADAVVLRPPIQDMERWCAKKPVTARIREADAMVMAGLIQVQDAVIASGRTDPPHVVARLNRYGSTETALRRHSSNSSSSSSRPYPPRHMYNSYSRYSLSYSCNGELQPQSHHRQLPPIVHNSYSRCSRYSRCRIKSSKTPGDRITSGGDSCHNTDTQTQTVVVGQSNGAHPPPHHCLPGGLTLHLPLMPALHLPGSGGASGGGGGGGGAEAEAPPLPSSSSTGMTANFPAGAAGSPLAHQLQQPPPQQQQQPHGSHGGGGASSPADRIFLADDLIGALLTQVAAQPSYTQLVSQLISKDGAELYLRSPAVFNIAPGERLSFAELTETSRLLRQVALGVVRADGRCCLVPKPHELLDFKPGDQPSCSLPPLDSDPASQGTGRGCTAGVAAGPDGDGWYGRPRLPSPRRRPGRIVHGLGRRGQVTARGIIPSEDYDFQRAHSSALNTVECRTFYITKCKSRTCVQPRIEAN</sequence>
<feature type="transmembrane region" description="Helical" evidence="8">
    <location>
        <begin position="413"/>
        <end position="437"/>
    </location>
</feature>
<keyword evidence="2" id="KW-0813">Transport</keyword>
<feature type="region of interest" description="Disordered" evidence="7">
    <location>
        <begin position="1063"/>
        <end position="1082"/>
    </location>
</feature>
<keyword evidence="6 8" id="KW-0472">Membrane</keyword>
<keyword evidence="4 8" id="KW-1133">Transmembrane helix</keyword>
<feature type="compositionally biased region" description="Low complexity" evidence="7">
    <location>
        <begin position="45"/>
        <end position="58"/>
    </location>
</feature>
<feature type="region of interest" description="Disordered" evidence="7">
    <location>
        <begin position="45"/>
        <end position="70"/>
    </location>
</feature>
<evidence type="ECO:0000313" key="11">
    <source>
        <dbReference type="Proteomes" id="UP000001058"/>
    </source>
</evidence>
<feature type="compositionally biased region" description="Low complexity" evidence="7">
    <location>
        <begin position="1163"/>
        <end position="1181"/>
    </location>
</feature>